<name>A0A6A1TQE3_NEOGA</name>
<evidence type="ECO:0000313" key="2">
    <source>
        <dbReference type="Proteomes" id="UP000386575"/>
    </source>
</evidence>
<accession>A0A6A1TQE3</accession>
<proteinExistence type="predicted"/>
<reference evidence="1 2" key="1">
    <citation type="submission" date="2019-09" db="EMBL/GenBank/DDBJ databases">
        <title>Genome sequencing of Ng87 strain.</title>
        <authorList>
            <person name="Karasev E.S."/>
            <person name="Andronov E."/>
        </authorList>
    </citation>
    <scope>NUCLEOTIDE SEQUENCE [LARGE SCALE GENOMIC DNA]</scope>
    <source>
        <strain evidence="1 2">Ng87</strain>
    </source>
</reference>
<sequence length="113" mass="12442">MNDAARSDGDADLLGDILIGVAASSRWRIKVEPALGRALDLMVGESLMDWTTVSNRLGVELSATGRLLAEEIENDEEIMALEKKRIRALSSKLTEGRVTEFLTVKADHEILDF</sequence>
<protein>
    <submittedName>
        <fullName evidence="1">Uncharacterized protein</fullName>
    </submittedName>
</protein>
<dbReference type="RefSeq" id="WP_151041731.1">
    <property type="nucleotide sequence ID" value="NZ_VZUL01000002.1"/>
</dbReference>
<evidence type="ECO:0000313" key="1">
    <source>
        <dbReference type="EMBL" id="KAB1086265.1"/>
    </source>
</evidence>
<comment type="caution">
    <text evidence="1">The sequence shown here is derived from an EMBL/GenBank/DDBJ whole genome shotgun (WGS) entry which is preliminary data.</text>
</comment>
<dbReference type="AlphaFoldDB" id="A0A6A1TQE3"/>
<gene>
    <name evidence="1" type="ORF">F4V91_07335</name>
</gene>
<organism evidence="1 2">
    <name type="scientific">Neorhizobium galegae</name>
    <name type="common">Rhizobium galegae</name>
    <dbReference type="NCBI Taxonomy" id="399"/>
    <lineage>
        <taxon>Bacteria</taxon>
        <taxon>Pseudomonadati</taxon>
        <taxon>Pseudomonadota</taxon>
        <taxon>Alphaproteobacteria</taxon>
        <taxon>Hyphomicrobiales</taxon>
        <taxon>Rhizobiaceae</taxon>
        <taxon>Rhizobium/Agrobacterium group</taxon>
        <taxon>Neorhizobium</taxon>
    </lineage>
</organism>
<dbReference type="EMBL" id="VZUL01000002">
    <property type="protein sequence ID" value="KAB1086265.1"/>
    <property type="molecule type" value="Genomic_DNA"/>
</dbReference>
<dbReference type="Proteomes" id="UP000386575">
    <property type="component" value="Unassembled WGS sequence"/>
</dbReference>